<dbReference type="AlphaFoldDB" id="A0A444HQN6"/>
<reference evidence="2 3" key="1">
    <citation type="submission" date="2019-01" db="EMBL/GenBank/DDBJ databases">
        <title>RHIZO-ID as a novel technology for direct rhizobia identification.</title>
        <authorList>
            <person name="De Meyer S.E."/>
        </authorList>
    </citation>
    <scope>NUCLEOTIDE SEQUENCE [LARGE SCALE GENOMIC DNA]</scope>
    <source>
        <strain evidence="2 3">WSM448</strain>
    </source>
</reference>
<comment type="caution">
    <text evidence="2">The sequence shown here is derived from an EMBL/GenBank/DDBJ whole genome shotgun (WGS) entry which is preliminary data.</text>
</comment>
<evidence type="ECO:0000313" key="2">
    <source>
        <dbReference type="EMBL" id="RWX25122.1"/>
    </source>
</evidence>
<dbReference type="InterPro" id="IPR010385">
    <property type="entry name" value="DUF982"/>
</dbReference>
<dbReference type="Gene3D" id="6.10.250.730">
    <property type="match status" value="1"/>
</dbReference>
<feature type="compositionally biased region" description="Basic residues" evidence="1">
    <location>
        <begin position="1"/>
        <end position="11"/>
    </location>
</feature>
<proteinExistence type="predicted"/>
<dbReference type="Pfam" id="PF06169">
    <property type="entry name" value="DUF982"/>
    <property type="match status" value="1"/>
</dbReference>
<protein>
    <submittedName>
        <fullName evidence="2">DUF982 domain-containing protein</fullName>
    </submittedName>
</protein>
<dbReference type="Proteomes" id="UP000283817">
    <property type="component" value="Unassembled WGS sequence"/>
</dbReference>
<organism evidence="2 3">
    <name type="scientific">Rhizobium leguminosarum</name>
    <dbReference type="NCBI Taxonomy" id="384"/>
    <lineage>
        <taxon>Bacteria</taxon>
        <taxon>Pseudomonadati</taxon>
        <taxon>Pseudomonadota</taxon>
        <taxon>Alphaproteobacteria</taxon>
        <taxon>Hyphomicrobiales</taxon>
        <taxon>Rhizobiaceae</taxon>
        <taxon>Rhizobium/Agrobacterium group</taxon>
        <taxon>Rhizobium</taxon>
    </lineage>
</organism>
<sequence length="86" mass="9137">MAHGRPKRLANRARGQPFTIPASNLGERHERAAKTCRGALNGAIPSIVAREAFVAACLKAGMPFVLAPGKRKPTAHPALPERFAAN</sequence>
<accession>A0A444HQN6</accession>
<name>A0A444HQN6_RHILE</name>
<feature type="region of interest" description="Disordered" evidence="1">
    <location>
        <begin position="1"/>
        <end position="26"/>
    </location>
</feature>
<evidence type="ECO:0000256" key="1">
    <source>
        <dbReference type="SAM" id="MobiDB-lite"/>
    </source>
</evidence>
<evidence type="ECO:0000313" key="3">
    <source>
        <dbReference type="Proteomes" id="UP000283817"/>
    </source>
</evidence>
<dbReference type="EMBL" id="SBHX01000064">
    <property type="protein sequence ID" value="RWX25122.1"/>
    <property type="molecule type" value="Genomic_DNA"/>
</dbReference>
<gene>
    <name evidence="2" type="ORF">EHI47_26610</name>
</gene>